<evidence type="ECO:0000313" key="5">
    <source>
        <dbReference type="EMBL" id="KAH7068571.1"/>
    </source>
</evidence>
<name>A0A8K0QU99_9PLEO</name>
<dbReference type="InterPro" id="IPR050987">
    <property type="entry name" value="AtrR-like"/>
</dbReference>
<dbReference type="InterPro" id="IPR001138">
    <property type="entry name" value="Zn2Cys6_DnaBD"/>
</dbReference>
<dbReference type="PROSITE" id="PS50048">
    <property type="entry name" value="ZN2_CY6_FUNGAL_2"/>
    <property type="match status" value="1"/>
</dbReference>
<dbReference type="PANTHER" id="PTHR46910:SF25">
    <property type="entry name" value="ABC-TRANSPORTER-REGULATING TRANSCRIPTION FACTOR"/>
    <property type="match status" value="1"/>
</dbReference>
<feature type="region of interest" description="Disordered" evidence="3">
    <location>
        <begin position="86"/>
        <end position="158"/>
    </location>
</feature>
<dbReference type="SMART" id="SM00066">
    <property type="entry name" value="GAL4"/>
    <property type="match status" value="1"/>
</dbReference>
<dbReference type="GO" id="GO:0003677">
    <property type="term" value="F:DNA binding"/>
    <property type="evidence" value="ECO:0007669"/>
    <property type="project" value="InterPro"/>
</dbReference>
<protein>
    <recommendedName>
        <fullName evidence="4">Zn(2)-C6 fungal-type domain-containing protein</fullName>
    </recommendedName>
</protein>
<keyword evidence="6" id="KW-1185">Reference proteome</keyword>
<dbReference type="SUPFAM" id="SSF57701">
    <property type="entry name" value="Zn2/Cys6 DNA-binding domain"/>
    <property type="match status" value="1"/>
</dbReference>
<keyword evidence="1" id="KW-0479">Metal-binding</keyword>
<evidence type="ECO:0000256" key="2">
    <source>
        <dbReference type="ARBA" id="ARBA00023242"/>
    </source>
</evidence>
<dbReference type="Pfam" id="PF04082">
    <property type="entry name" value="Fungal_trans"/>
    <property type="match status" value="1"/>
</dbReference>
<evidence type="ECO:0000256" key="1">
    <source>
        <dbReference type="ARBA" id="ARBA00022723"/>
    </source>
</evidence>
<dbReference type="PROSITE" id="PS00463">
    <property type="entry name" value="ZN2_CY6_FUNGAL_1"/>
    <property type="match status" value="1"/>
</dbReference>
<dbReference type="CDD" id="cd00067">
    <property type="entry name" value="GAL4"/>
    <property type="match status" value="1"/>
</dbReference>
<sequence>MASASVDLPSSSNATSERRTVTACSQCKVHKRRCDGALPACRRCLKLFKTCTYEERRHRGPGKAKLYVQQLEQRLRSVEKYIEKQPPSQIVLAESEQIPDEHRHNETSEPTGGAENHGDHTTSSSQIEAGILDKDDSSASPQAPTQTAPDPTPGFPLGAFASELETARKNMLSSMDKTPFRRRIFASLPGKTLTTDLVHPIVCQIQPYGQVFSAEYVLHVFIDQDSAGQSNHSDNASRWAFVNASFARGMLERIDSRSFATMSTLAWTHFKNAFDVFPELIIQTQDFSACETLLAMALFTLCSADDQTSSQLTGAAARVVLGLGMHQEAYYSSLNDAVAEQHRRIFWLTFILNIDLMHRCALPSPIRHNDISAELPGSIESVAPRDGLGSTLLRHRAELSIIQSRMYELLHQRQNLAHQLSLLRLEAIHLVWIDLQSVRESIKALTQRSNDGKQGDTLSVAEISLIWTYESCAMKLHMAAARTLRAGKIDSHFVRGDESLVQAYLFSRQAPVLCYESAHDLMRYTDELSTHPFPSIWATLCFLLSAILALFRRILDDPTSQTVGQDSADIASFVHFLYKLKKQGSRVETLIDGCIKIHNFAVRAVSVQSSGATMLDSEREAALREEIASIESIRNKLSQVDDFLHLAQGLLSNIPGIRNQAAEVLSDILGEMTSNDAYGCFVPEIMKSATHNFSYGV</sequence>
<dbReference type="AlphaFoldDB" id="A0A8K0QU99"/>
<organism evidence="5 6">
    <name type="scientific">Paraphoma chrysanthemicola</name>
    <dbReference type="NCBI Taxonomy" id="798071"/>
    <lineage>
        <taxon>Eukaryota</taxon>
        <taxon>Fungi</taxon>
        <taxon>Dikarya</taxon>
        <taxon>Ascomycota</taxon>
        <taxon>Pezizomycotina</taxon>
        <taxon>Dothideomycetes</taxon>
        <taxon>Pleosporomycetidae</taxon>
        <taxon>Pleosporales</taxon>
        <taxon>Pleosporineae</taxon>
        <taxon>Phaeosphaeriaceae</taxon>
        <taxon>Paraphoma</taxon>
    </lineage>
</organism>
<feature type="domain" description="Zn(2)-C6 fungal-type" evidence="4">
    <location>
        <begin position="23"/>
        <end position="53"/>
    </location>
</feature>
<reference evidence="5" key="1">
    <citation type="journal article" date="2021" name="Nat. Commun.">
        <title>Genetic determinants of endophytism in the Arabidopsis root mycobiome.</title>
        <authorList>
            <person name="Mesny F."/>
            <person name="Miyauchi S."/>
            <person name="Thiergart T."/>
            <person name="Pickel B."/>
            <person name="Atanasova L."/>
            <person name="Karlsson M."/>
            <person name="Huettel B."/>
            <person name="Barry K.W."/>
            <person name="Haridas S."/>
            <person name="Chen C."/>
            <person name="Bauer D."/>
            <person name="Andreopoulos W."/>
            <person name="Pangilinan J."/>
            <person name="LaButti K."/>
            <person name="Riley R."/>
            <person name="Lipzen A."/>
            <person name="Clum A."/>
            <person name="Drula E."/>
            <person name="Henrissat B."/>
            <person name="Kohler A."/>
            <person name="Grigoriev I.V."/>
            <person name="Martin F.M."/>
            <person name="Hacquard S."/>
        </authorList>
    </citation>
    <scope>NUCLEOTIDE SEQUENCE</scope>
    <source>
        <strain evidence="5">MPI-SDFR-AT-0120</strain>
    </source>
</reference>
<comment type="caution">
    <text evidence="5">The sequence shown here is derived from an EMBL/GenBank/DDBJ whole genome shotgun (WGS) entry which is preliminary data.</text>
</comment>
<dbReference type="Gene3D" id="4.10.240.10">
    <property type="entry name" value="Zn(2)-C6 fungal-type DNA-binding domain"/>
    <property type="match status" value="1"/>
</dbReference>
<dbReference type="OrthoDB" id="3266505at2759"/>
<evidence type="ECO:0000313" key="6">
    <source>
        <dbReference type="Proteomes" id="UP000813461"/>
    </source>
</evidence>
<dbReference type="GO" id="GO:0000981">
    <property type="term" value="F:DNA-binding transcription factor activity, RNA polymerase II-specific"/>
    <property type="evidence" value="ECO:0007669"/>
    <property type="project" value="InterPro"/>
</dbReference>
<dbReference type="GO" id="GO:0006351">
    <property type="term" value="P:DNA-templated transcription"/>
    <property type="evidence" value="ECO:0007669"/>
    <property type="project" value="InterPro"/>
</dbReference>
<dbReference type="InterPro" id="IPR007219">
    <property type="entry name" value="XnlR_reg_dom"/>
</dbReference>
<accession>A0A8K0QU99</accession>
<gene>
    <name evidence="5" type="ORF">FB567DRAFT_541310</name>
</gene>
<evidence type="ECO:0000256" key="3">
    <source>
        <dbReference type="SAM" id="MobiDB-lite"/>
    </source>
</evidence>
<feature type="compositionally biased region" description="Low complexity" evidence="3">
    <location>
        <begin position="138"/>
        <end position="149"/>
    </location>
</feature>
<dbReference type="SMART" id="SM00906">
    <property type="entry name" value="Fungal_trans"/>
    <property type="match status" value="1"/>
</dbReference>
<dbReference type="CDD" id="cd12148">
    <property type="entry name" value="fungal_TF_MHR"/>
    <property type="match status" value="1"/>
</dbReference>
<dbReference type="Pfam" id="PF00172">
    <property type="entry name" value="Zn_clus"/>
    <property type="match status" value="1"/>
</dbReference>
<dbReference type="Proteomes" id="UP000813461">
    <property type="component" value="Unassembled WGS sequence"/>
</dbReference>
<evidence type="ECO:0000259" key="4">
    <source>
        <dbReference type="PROSITE" id="PS50048"/>
    </source>
</evidence>
<dbReference type="PANTHER" id="PTHR46910">
    <property type="entry name" value="TRANSCRIPTION FACTOR PDR1"/>
    <property type="match status" value="1"/>
</dbReference>
<keyword evidence="2" id="KW-0539">Nucleus</keyword>
<dbReference type="GO" id="GO:0008270">
    <property type="term" value="F:zinc ion binding"/>
    <property type="evidence" value="ECO:0007669"/>
    <property type="project" value="InterPro"/>
</dbReference>
<dbReference type="EMBL" id="JAGMVJ010000032">
    <property type="protein sequence ID" value="KAH7068571.1"/>
    <property type="molecule type" value="Genomic_DNA"/>
</dbReference>
<proteinExistence type="predicted"/>
<dbReference type="InterPro" id="IPR036864">
    <property type="entry name" value="Zn2-C6_fun-type_DNA-bd_sf"/>
</dbReference>